<dbReference type="KEGG" id="nsh:GXM_08038"/>
<organism evidence="1 2">
    <name type="scientific">Nostoc sphaeroides CCNUC1</name>
    <dbReference type="NCBI Taxonomy" id="2653204"/>
    <lineage>
        <taxon>Bacteria</taxon>
        <taxon>Bacillati</taxon>
        <taxon>Cyanobacteriota</taxon>
        <taxon>Cyanophyceae</taxon>
        <taxon>Nostocales</taxon>
        <taxon>Nostocaceae</taxon>
        <taxon>Nostoc</taxon>
    </lineage>
</organism>
<proteinExistence type="predicted"/>
<keyword evidence="2" id="KW-1185">Reference proteome</keyword>
<evidence type="ECO:0000313" key="2">
    <source>
        <dbReference type="Proteomes" id="UP000326678"/>
    </source>
</evidence>
<protein>
    <submittedName>
        <fullName evidence="1">Uncharacterized protein</fullName>
    </submittedName>
</protein>
<name>A0A5P8WD33_9NOSO</name>
<dbReference type="AlphaFoldDB" id="A0A5P8WD33"/>
<gene>
    <name evidence="1" type="ORF">GXM_08038</name>
</gene>
<sequence>MLLLATRVHYEPFIIYAALFMFNQDLRKIMKKRTTEGAEDTEK</sequence>
<reference evidence="1 2" key="1">
    <citation type="submission" date="2019-10" db="EMBL/GenBank/DDBJ databases">
        <title>Genomic and transcriptomic insights into the perfect genentic adaptation of a filamentous nitrogen-fixing cyanobacterium to rice fields.</title>
        <authorList>
            <person name="Chen Z."/>
        </authorList>
    </citation>
    <scope>NUCLEOTIDE SEQUENCE [LARGE SCALE GENOMIC DNA]</scope>
    <source>
        <strain evidence="1">CCNUC1</strain>
    </source>
</reference>
<dbReference type="EMBL" id="CP045227">
    <property type="protein sequence ID" value="QFS50544.1"/>
    <property type="molecule type" value="Genomic_DNA"/>
</dbReference>
<evidence type="ECO:0000313" key="1">
    <source>
        <dbReference type="EMBL" id="QFS50544.1"/>
    </source>
</evidence>
<accession>A0A5P8WD33</accession>
<dbReference type="Proteomes" id="UP000326678">
    <property type="component" value="Chromosome Gxm2"/>
</dbReference>